<evidence type="ECO:0000256" key="8">
    <source>
        <dbReference type="ARBA" id="ARBA00023114"/>
    </source>
</evidence>
<proteinExistence type="predicted"/>
<accession>A0A5C7VVX1</accession>
<gene>
    <name evidence="13" type="ORF">E6Q60_06920</name>
</gene>
<dbReference type="InterPro" id="IPR033900">
    <property type="entry name" value="Gram_neg_porin_domain"/>
</dbReference>
<dbReference type="PANTHER" id="PTHR34501">
    <property type="entry name" value="PROTEIN YDDL-RELATED"/>
    <property type="match status" value="1"/>
</dbReference>
<dbReference type="PANTHER" id="PTHR34501:SF9">
    <property type="entry name" value="MAJOR OUTER MEMBRANE PROTEIN P.IA"/>
    <property type="match status" value="1"/>
</dbReference>
<evidence type="ECO:0000256" key="4">
    <source>
        <dbReference type="ARBA" id="ARBA00022452"/>
    </source>
</evidence>
<evidence type="ECO:0000256" key="2">
    <source>
        <dbReference type="ARBA" id="ARBA00011233"/>
    </source>
</evidence>
<name>A0A5C7VVX1_9PROT</name>
<evidence type="ECO:0000313" key="13">
    <source>
        <dbReference type="EMBL" id="TXI28635.1"/>
    </source>
</evidence>
<dbReference type="InterPro" id="IPR050298">
    <property type="entry name" value="Gram-neg_bact_OMP"/>
</dbReference>
<keyword evidence="7" id="KW-0406">Ion transport</keyword>
<dbReference type="GO" id="GO:0009279">
    <property type="term" value="C:cell outer membrane"/>
    <property type="evidence" value="ECO:0007669"/>
    <property type="project" value="UniProtKB-SubCell"/>
</dbReference>
<dbReference type="InterPro" id="IPR023614">
    <property type="entry name" value="Porin_dom_sf"/>
</dbReference>
<evidence type="ECO:0000256" key="9">
    <source>
        <dbReference type="ARBA" id="ARBA00023136"/>
    </source>
</evidence>
<keyword evidence="4" id="KW-1134">Transmembrane beta strand</keyword>
<dbReference type="EMBL" id="SSFX01000045">
    <property type="protein sequence ID" value="TXI28635.1"/>
    <property type="molecule type" value="Genomic_DNA"/>
</dbReference>
<feature type="signal peptide" evidence="11">
    <location>
        <begin position="1"/>
        <end position="25"/>
    </location>
</feature>
<evidence type="ECO:0000256" key="6">
    <source>
        <dbReference type="ARBA" id="ARBA00022729"/>
    </source>
</evidence>
<comment type="caution">
    <text evidence="13">The sequence shown here is derived from an EMBL/GenBank/DDBJ whole genome shotgun (WGS) entry which is preliminary data.</text>
</comment>
<comment type="subunit">
    <text evidence="2">Homotrimer.</text>
</comment>
<dbReference type="GO" id="GO:0046930">
    <property type="term" value="C:pore complex"/>
    <property type="evidence" value="ECO:0007669"/>
    <property type="project" value="UniProtKB-KW"/>
</dbReference>
<evidence type="ECO:0000313" key="14">
    <source>
        <dbReference type="Proteomes" id="UP000321055"/>
    </source>
</evidence>
<keyword evidence="10" id="KW-0998">Cell outer membrane</keyword>
<sequence>MNIQKLIPRVLISVLVFTSSTSALAMNFGLVGRIQAEYNHINIEGFSNQASIEDPTFFSSWGLRVLEELGKGFKAVGMIDYGFNLNGAQSGNREMFVGLSQESLGTLKFGRTHSPFADFAGGWTIDPFVYTTLQATGSGGTMIASANGLGSASYTAVNSVVRFTSAAFNGFSFAVMLMPGDSDRLEAHLGGMLGGKGGNIGNTGGENGEWDVQFAAKYVTQIQDHKLEVFSGYSRDNVSSTQKKVLTANLRTEEVARVGGIWAYQNFRIQGQYDYISNALGAATCSDAAALGALGENSTRQCNSAMNPGGSGDIWYAGGQYKWGNTTFVAQGGMTDANNTEALASRKSKSFTVGALYSLSKRTNLFGGYQHVNVIDKNNPVDRDRNTLTIGMRHLF</sequence>
<evidence type="ECO:0000256" key="5">
    <source>
        <dbReference type="ARBA" id="ARBA00022692"/>
    </source>
</evidence>
<evidence type="ECO:0000256" key="1">
    <source>
        <dbReference type="ARBA" id="ARBA00004571"/>
    </source>
</evidence>
<comment type="subcellular location">
    <subcellularLocation>
        <location evidence="1">Cell outer membrane</location>
        <topology evidence="1">Multi-pass membrane protein</topology>
    </subcellularLocation>
</comment>
<keyword evidence="6 11" id="KW-0732">Signal</keyword>
<evidence type="ECO:0000259" key="12">
    <source>
        <dbReference type="Pfam" id="PF13609"/>
    </source>
</evidence>
<dbReference type="Proteomes" id="UP000321055">
    <property type="component" value="Unassembled WGS sequence"/>
</dbReference>
<feature type="domain" description="Porin" evidence="12">
    <location>
        <begin position="14"/>
        <end position="373"/>
    </location>
</feature>
<dbReference type="GO" id="GO:0006811">
    <property type="term" value="P:monoatomic ion transport"/>
    <property type="evidence" value="ECO:0007669"/>
    <property type="project" value="UniProtKB-KW"/>
</dbReference>
<dbReference type="SUPFAM" id="SSF56935">
    <property type="entry name" value="Porins"/>
    <property type="match status" value="1"/>
</dbReference>
<evidence type="ECO:0000256" key="3">
    <source>
        <dbReference type="ARBA" id="ARBA00022448"/>
    </source>
</evidence>
<keyword evidence="5" id="KW-0812">Transmembrane</keyword>
<keyword evidence="3" id="KW-0813">Transport</keyword>
<dbReference type="CDD" id="cd00342">
    <property type="entry name" value="gram_neg_porins"/>
    <property type="match status" value="1"/>
</dbReference>
<feature type="chain" id="PRO_5022749169" evidence="11">
    <location>
        <begin position="26"/>
        <end position="396"/>
    </location>
</feature>
<keyword evidence="8" id="KW-0626">Porin</keyword>
<keyword evidence="9" id="KW-0472">Membrane</keyword>
<dbReference type="Pfam" id="PF13609">
    <property type="entry name" value="Porin_4"/>
    <property type="match status" value="1"/>
</dbReference>
<dbReference type="AlphaFoldDB" id="A0A5C7VVX1"/>
<organism evidence="13 14">
    <name type="scientific">Nitrosomonas oligotropha</name>
    <dbReference type="NCBI Taxonomy" id="42354"/>
    <lineage>
        <taxon>Bacteria</taxon>
        <taxon>Pseudomonadati</taxon>
        <taxon>Pseudomonadota</taxon>
        <taxon>Betaproteobacteria</taxon>
        <taxon>Nitrosomonadales</taxon>
        <taxon>Nitrosomonadaceae</taxon>
        <taxon>Nitrosomonas</taxon>
    </lineage>
</organism>
<evidence type="ECO:0000256" key="11">
    <source>
        <dbReference type="SAM" id="SignalP"/>
    </source>
</evidence>
<dbReference type="GO" id="GO:0015288">
    <property type="term" value="F:porin activity"/>
    <property type="evidence" value="ECO:0007669"/>
    <property type="project" value="UniProtKB-KW"/>
</dbReference>
<protein>
    <submittedName>
        <fullName evidence="13">Porin</fullName>
    </submittedName>
</protein>
<evidence type="ECO:0000256" key="7">
    <source>
        <dbReference type="ARBA" id="ARBA00023065"/>
    </source>
</evidence>
<dbReference type="Gene3D" id="2.40.160.10">
    <property type="entry name" value="Porin"/>
    <property type="match status" value="1"/>
</dbReference>
<evidence type="ECO:0000256" key="10">
    <source>
        <dbReference type="ARBA" id="ARBA00023237"/>
    </source>
</evidence>
<reference evidence="13 14" key="1">
    <citation type="submission" date="2018-09" db="EMBL/GenBank/DDBJ databases">
        <title>Metagenome Assembled Genomes from an Advanced Water Purification Facility.</title>
        <authorList>
            <person name="Stamps B.W."/>
            <person name="Spear J.R."/>
        </authorList>
    </citation>
    <scope>NUCLEOTIDE SEQUENCE [LARGE SCALE GENOMIC DNA]</scope>
    <source>
        <strain evidence="13">Bin_54_1</strain>
    </source>
</reference>